<name>A0ABX6JWA3_9MICO</name>
<evidence type="ECO:0000313" key="2">
    <source>
        <dbReference type="Proteomes" id="UP000503441"/>
    </source>
</evidence>
<sequence>MAPYGLGAERWRELFRGATAQQGSPLSGDEPLLLAAEAVDGFTILDSVPDVTSPRVEVARPEGASVTWTLRLVPSSAKPPLLGLGFAHGPHVSLPEILMLQLMRIVSGERPVDTESFTWLAGALADGRLAARHVFDESEAVIRISCREIGNQGPHLGARPPVN</sequence>
<dbReference type="EMBL" id="CP049933">
    <property type="protein sequence ID" value="QIM18527.1"/>
    <property type="molecule type" value="Genomic_DNA"/>
</dbReference>
<accession>A0ABX6JWA3</accession>
<reference evidence="1 2" key="1">
    <citation type="submission" date="2020-03" db="EMBL/GenBank/DDBJ databases">
        <title>Leucobacter sp. nov., isolated from beetles.</title>
        <authorList>
            <person name="Hyun D.-W."/>
            <person name="Bae J.-W."/>
        </authorList>
    </citation>
    <scope>NUCLEOTIDE SEQUENCE [LARGE SCALE GENOMIC DNA]</scope>
    <source>
        <strain evidence="1 2">HDW9A</strain>
    </source>
</reference>
<gene>
    <name evidence="1" type="ORF">G7066_07675</name>
</gene>
<keyword evidence="2" id="KW-1185">Reference proteome</keyword>
<protein>
    <submittedName>
        <fullName evidence="1">Uncharacterized protein</fullName>
    </submittedName>
</protein>
<dbReference type="Proteomes" id="UP000503441">
    <property type="component" value="Chromosome"/>
</dbReference>
<dbReference type="RefSeq" id="WP_166330194.1">
    <property type="nucleotide sequence ID" value="NZ_CP049933.1"/>
</dbReference>
<organism evidence="1 2">
    <name type="scientific">Leucobacter coleopterorum</name>
    <dbReference type="NCBI Taxonomy" id="2714933"/>
    <lineage>
        <taxon>Bacteria</taxon>
        <taxon>Bacillati</taxon>
        <taxon>Actinomycetota</taxon>
        <taxon>Actinomycetes</taxon>
        <taxon>Micrococcales</taxon>
        <taxon>Microbacteriaceae</taxon>
        <taxon>Leucobacter</taxon>
    </lineage>
</organism>
<evidence type="ECO:0000313" key="1">
    <source>
        <dbReference type="EMBL" id="QIM18527.1"/>
    </source>
</evidence>
<proteinExistence type="predicted"/>